<evidence type="ECO:0000313" key="3">
    <source>
        <dbReference type="Proteomes" id="UP001059041"/>
    </source>
</evidence>
<dbReference type="Proteomes" id="UP001059041">
    <property type="component" value="Linkage Group LG3"/>
</dbReference>
<sequence length="87" mass="9569">MRIWEEAALSSRILIFLLSISAGCLGDLCLSCERRTCLPDNPCLRDISLIRKEGPFLVHSQHNFYGSACGPVETPIIKGSDKSAPLH</sequence>
<feature type="chain" id="PRO_5040724625" evidence="1">
    <location>
        <begin position="27"/>
        <end position="87"/>
    </location>
</feature>
<organism evidence="2 3">
    <name type="scientific">Triplophysa rosa</name>
    <name type="common">Cave loach</name>
    <dbReference type="NCBI Taxonomy" id="992332"/>
    <lineage>
        <taxon>Eukaryota</taxon>
        <taxon>Metazoa</taxon>
        <taxon>Chordata</taxon>
        <taxon>Craniata</taxon>
        <taxon>Vertebrata</taxon>
        <taxon>Euteleostomi</taxon>
        <taxon>Actinopterygii</taxon>
        <taxon>Neopterygii</taxon>
        <taxon>Teleostei</taxon>
        <taxon>Ostariophysi</taxon>
        <taxon>Cypriniformes</taxon>
        <taxon>Nemacheilidae</taxon>
        <taxon>Triplophysa</taxon>
    </lineage>
</organism>
<reference evidence="2" key="1">
    <citation type="submission" date="2021-02" db="EMBL/GenBank/DDBJ databases">
        <title>Comparative genomics reveals that relaxation of natural selection precedes convergent phenotypic evolution of cavefish.</title>
        <authorList>
            <person name="Peng Z."/>
        </authorList>
    </citation>
    <scope>NUCLEOTIDE SEQUENCE</scope>
    <source>
        <tissue evidence="2">Muscle</tissue>
    </source>
</reference>
<gene>
    <name evidence="2" type="ORF">IRJ41_022434</name>
</gene>
<keyword evidence="1" id="KW-0732">Signal</keyword>
<protein>
    <submittedName>
        <fullName evidence="2">Uncharacterized protein</fullName>
    </submittedName>
</protein>
<accession>A0A9W8C999</accession>
<dbReference type="PROSITE" id="PS51257">
    <property type="entry name" value="PROKAR_LIPOPROTEIN"/>
    <property type="match status" value="1"/>
</dbReference>
<dbReference type="AlphaFoldDB" id="A0A9W8C999"/>
<comment type="caution">
    <text evidence="2">The sequence shown here is derived from an EMBL/GenBank/DDBJ whole genome shotgun (WGS) entry which is preliminary data.</text>
</comment>
<name>A0A9W8C999_TRIRA</name>
<evidence type="ECO:0000256" key="1">
    <source>
        <dbReference type="SAM" id="SignalP"/>
    </source>
</evidence>
<keyword evidence="3" id="KW-1185">Reference proteome</keyword>
<feature type="signal peptide" evidence="1">
    <location>
        <begin position="1"/>
        <end position="26"/>
    </location>
</feature>
<proteinExistence type="predicted"/>
<evidence type="ECO:0000313" key="2">
    <source>
        <dbReference type="EMBL" id="KAI7812156.1"/>
    </source>
</evidence>
<dbReference type="EMBL" id="JAFHDT010000003">
    <property type="protein sequence ID" value="KAI7812156.1"/>
    <property type="molecule type" value="Genomic_DNA"/>
</dbReference>